<evidence type="ECO:0000256" key="4">
    <source>
        <dbReference type="ARBA" id="ARBA00022968"/>
    </source>
</evidence>
<evidence type="ECO:0000256" key="1">
    <source>
        <dbReference type="ARBA" id="ARBA00004606"/>
    </source>
</evidence>
<keyword evidence="9" id="KW-1185">Reference proteome</keyword>
<evidence type="ECO:0000256" key="3">
    <source>
        <dbReference type="ARBA" id="ARBA00022692"/>
    </source>
</evidence>
<gene>
    <name evidence="8" type="ORF">K461DRAFT_276482</name>
</gene>
<keyword evidence="6" id="KW-0472">Membrane</keyword>
<comment type="subcellular location">
    <subcellularLocation>
        <location evidence="1">Membrane</location>
        <topology evidence="1">Single-pass type II membrane protein</topology>
    </subcellularLocation>
</comment>
<organism evidence="8 9">
    <name type="scientific">Myriangium duriaei CBS 260.36</name>
    <dbReference type="NCBI Taxonomy" id="1168546"/>
    <lineage>
        <taxon>Eukaryota</taxon>
        <taxon>Fungi</taxon>
        <taxon>Dikarya</taxon>
        <taxon>Ascomycota</taxon>
        <taxon>Pezizomycotina</taxon>
        <taxon>Dothideomycetes</taxon>
        <taxon>Dothideomycetidae</taxon>
        <taxon>Myriangiales</taxon>
        <taxon>Myriangiaceae</taxon>
        <taxon>Myriangium</taxon>
    </lineage>
</organism>
<evidence type="ECO:0000256" key="2">
    <source>
        <dbReference type="ARBA" id="ARBA00006462"/>
    </source>
</evidence>
<protein>
    <submittedName>
        <fullName evidence="8">Glycosyltransferase family 31 protein</fullName>
    </submittedName>
</protein>
<dbReference type="EMBL" id="ML996083">
    <property type="protein sequence ID" value="KAF2155283.1"/>
    <property type="molecule type" value="Genomic_DNA"/>
</dbReference>
<keyword evidence="4" id="KW-0735">Signal-anchor</keyword>
<comment type="caution">
    <text evidence="8">The sequence shown here is derived from an EMBL/GenBank/DDBJ whole genome shotgun (WGS) entry which is preliminary data.</text>
</comment>
<keyword evidence="7" id="KW-0732">Signal</keyword>
<dbReference type="PANTHER" id="PTHR23033">
    <property type="entry name" value="BETA1,3-GALACTOSYLTRANSFERASE"/>
    <property type="match status" value="1"/>
</dbReference>
<dbReference type="OrthoDB" id="414175at2759"/>
<keyword evidence="5" id="KW-1133">Transmembrane helix</keyword>
<keyword evidence="3" id="KW-0812">Transmembrane</keyword>
<feature type="chain" id="PRO_5040166616" evidence="7">
    <location>
        <begin position="24"/>
        <end position="500"/>
    </location>
</feature>
<evidence type="ECO:0000256" key="6">
    <source>
        <dbReference type="ARBA" id="ARBA00023136"/>
    </source>
</evidence>
<feature type="signal peptide" evidence="7">
    <location>
        <begin position="1"/>
        <end position="23"/>
    </location>
</feature>
<dbReference type="Gene3D" id="3.90.550.50">
    <property type="match status" value="1"/>
</dbReference>
<dbReference type="PANTHER" id="PTHR23033:SF47">
    <property type="entry name" value="APPLE DOMAIN-CONTAINING PROTEIN-RELATED"/>
    <property type="match status" value="1"/>
</dbReference>
<comment type="similarity">
    <text evidence="2">Belongs to the glycosyltransferase 31 family. Beta3-Gal-T subfamily.</text>
</comment>
<evidence type="ECO:0000256" key="5">
    <source>
        <dbReference type="ARBA" id="ARBA00022989"/>
    </source>
</evidence>
<dbReference type="AlphaFoldDB" id="A0A9P4JA77"/>
<dbReference type="Proteomes" id="UP000799439">
    <property type="component" value="Unassembled WGS sequence"/>
</dbReference>
<reference evidence="8" key="1">
    <citation type="journal article" date="2020" name="Stud. Mycol.">
        <title>101 Dothideomycetes genomes: a test case for predicting lifestyles and emergence of pathogens.</title>
        <authorList>
            <person name="Haridas S."/>
            <person name="Albert R."/>
            <person name="Binder M."/>
            <person name="Bloem J."/>
            <person name="Labutti K."/>
            <person name="Salamov A."/>
            <person name="Andreopoulos B."/>
            <person name="Baker S."/>
            <person name="Barry K."/>
            <person name="Bills G."/>
            <person name="Bluhm B."/>
            <person name="Cannon C."/>
            <person name="Castanera R."/>
            <person name="Culley D."/>
            <person name="Daum C."/>
            <person name="Ezra D."/>
            <person name="Gonzalez J."/>
            <person name="Henrissat B."/>
            <person name="Kuo A."/>
            <person name="Liang C."/>
            <person name="Lipzen A."/>
            <person name="Lutzoni F."/>
            <person name="Magnuson J."/>
            <person name="Mondo S."/>
            <person name="Nolan M."/>
            <person name="Ohm R."/>
            <person name="Pangilinan J."/>
            <person name="Park H.-J."/>
            <person name="Ramirez L."/>
            <person name="Alfaro M."/>
            <person name="Sun H."/>
            <person name="Tritt A."/>
            <person name="Yoshinaga Y."/>
            <person name="Zwiers L.-H."/>
            <person name="Turgeon B."/>
            <person name="Goodwin S."/>
            <person name="Spatafora J."/>
            <person name="Crous P."/>
            <person name="Grigoriev I."/>
        </authorList>
    </citation>
    <scope>NUCLEOTIDE SEQUENCE</scope>
    <source>
        <strain evidence="8">CBS 260.36</strain>
    </source>
</reference>
<accession>A0A9P4JA77</accession>
<proteinExistence type="inferred from homology"/>
<evidence type="ECO:0000256" key="7">
    <source>
        <dbReference type="SAM" id="SignalP"/>
    </source>
</evidence>
<sequence>MIIHFFRRTFLILFLFLLYILRGNVVIPNQPNPWRHDPTTEDARCAAYPDPGNIAVAVKTSAAYASLEQLNRIANIFHCLSPDRLLFLSDLDQTVGPYTLHNVLSQASPTLLNWHHDFSFYRKQERYAKRGLNVRDMNSKTPVLSPETSEAKEQELKILDKYKFLHMVEKAWELQPDMDWYVFADPSAYYFWPNLVRWLREIDPAQARFFGKASRIASSELDIANEQSGFVMSGAAVKLLVSKGTRVTKSWDKKVAQMENGQHVLATALHSEISLKLTDAWPLLIGETLGRIPFKQEIWCEPVVGLADVPSNLVLRLLNLEQSMLVDSKDAIFTYKHLFNELSTKMSVTTPYTFPDSPTSYLYRRMWDNIADSTQYEGENIDWKDPKMLADPNHFIHSLEDPNKTPSSCAKACDAFVQCTQFSYLEYEAKVIQSGRVLRSGGVCYLSTIFRFGVGRGINVWDDDGGDGRNPAGSVANTQLFFSAWNRQKWVDYSNGLRCH</sequence>
<evidence type="ECO:0000313" key="9">
    <source>
        <dbReference type="Proteomes" id="UP000799439"/>
    </source>
</evidence>
<dbReference type="InterPro" id="IPR026050">
    <property type="entry name" value="C1GALT1/C1GALT1_chp1"/>
</dbReference>
<dbReference type="GO" id="GO:0016020">
    <property type="term" value="C:membrane"/>
    <property type="evidence" value="ECO:0007669"/>
    <property type="project" value="UniProtKB-SubCell"/>
</dbReference>
<name>A0A9P4JA77_9PEZI</name>
<evidence type="ECO:0000313" key="8">
    <source>
        <dbReference type="EMBL" id="KAF2155283.1"/>
    </source>
</evidence>